<proteinExistence type="predicted"/>
<dbReference type="EMBL" id="CP093379">
    <property type="protein sequence ID" value="UNM95514.1"/>
    <property type="molecule type" value="Genomic_DNA"/>
</dbReference>
<accession>A0ABY3WY20</accession>
<evidence type="ECO:0000313" key="3">
    <source>
        <dbReference type="Proteomes" id="UP000829542"/>
    </source>
</evidence>
<gene>
    <name evidence="2" type="ORF">MMG00_09805</name>
</gene>
<protein>
    <submittedName>
        <fullName evidence="2">Uncharacterized protein</fullName>
    </submittedName>
</protein>
<name>A0ABY3WY20_9GAMM</name>
<evidence type="ECO:0000256" key="1">
    <source>
        <dbReference type="SAM" id="MobiDB-lite"/>
    </source>
</evidence>
<keyword evidence="3" id="KW-1185">Reference proteome</keyword>
<evidence type="ECO:0000313" key="2">
    <source>
        <dbReference type="EMBL" id="UNM95514.1"/>
    </source>
</evidence>
<sequence length="701" mass="76236">MIETARKEDLFLDKKLIIPENKLDAIRIMARLHPVVGDQPTHEKDQPNTNNPILDLACTIANIHEMGIGVHADLRKIQNELPEYYFGKGFMSGISSLKGNGILAVFGQWRDASGKYAIKQFYYTDKEISYRNALDAKTWSGWIDILTSNSSLDYNKILNVPITSTLSDDKTKIASIFAVNNVNRAAVNAQKTANTANANAVDAMNEALKKMDLYSFGLGSITNAPPLSVEYDASQRIANGFYRVAGGATGFPSWKSSGDSLVTAGWGGTYWSSLHLSTDNRLAMISSKNGVISEWAEFYSTSNTKSIKGFLRANGKLIPLTEDQLTSSLGDYRDRAASIYVVNQLNRDVVIAQKTANTANANAVEAMNVAQKKVLPEDVASEYLKTKGSYLFTGSADDLEVGSIGLYGAHISTNLTTNLPFSGYNWVETSLIYRGGDRRKQTAIAYTEPRRALRVMSANGVYGEWAEEWTTYNTTNIKGFLRVSGNLIPLTTDQLNSDLKVNRSDLVASAKSAYDANINALLGVSKAEDAQKTADTGVANAKTAQARADAAFTRVKPITEGGHGATTAAQGRRNMGHGDASTYNVAKDMNSNGNTLVPLSLLQNSMLGFGQQWVDVTDQRVADTPYTNSTGKPIEISIWTNQGNLGTRTISVFCDDVLIAYADTTDASDNSLTVIIPAGSKYKVVFTGYTLGKTSFWAEMR</sequence>
<reference evidence="2 3" key="1">
    <citation type="submission" date="2022-03" db="EMBL/GenBank/DDBJ databases">
        <title>Ignatzschineria rhizosphaerae HR5S32.</title>
        <authorList>
            <person name="Sun J.Q."/>
            <person name="Feng J.Y."/>
        </authorList>
    </citation>
    <scope>NUCLEOTIDE SEQUENCE [LARGE SCALE GENOMIC DNA]</scope>
    <source>
        <strain evidence="2 3">HR5S32</strain>
    </source>
</reference>
<organism evidence="2 3">
    <name type="scientific">Ignatzschineria rhizosphaerae</name>
    <dbReference type="NCBI Taxonomy" id="2923279"/>
    <lineage>
        <taxon>Bacteria</taxon>
        <taxon>Pseudomonadati</taxon>
        <taxon>Pseudomonadota</taxon>
        <taxon>Gammaproteobacteria</taxon>
        <taxon>Cardiobacteriales</taxon>
        <taxon>Ignatzschineriaceae</taxon>
        <taxon>Ignatzschineria</taxon>
    </lineage>
</organism>
<feature type="region of interest" description="Disordered" evidence="1">
    <location>
        <begin position="559"/>
        <end position="580"/>
    </location>
</feature>
<dbReference type="Proteomes" id="UP000829542">
    <property type="component" value="Chromosome"/>
</dbReference>
<dbReference type="RefSeq" id="WP_242147833.1">
    <property type="nucleotide sequence ID" value="NZ_CP093379.1"/>
</dbReference>